<dbReference type="GO" id="GO:0003677">
    <property type="term" value="F:DNA binding"/>
    <property type="evidence" value="ECO:0007669"/>
    <property type="project" value="UniProtKB-KW"/>
</dbReference>
<dbReference type="KEGG" id="salo:EF888_00265"/>
<evidence type="ECO:0000313" key="2">
    <source>
        <dbReference type="EMBL" id="PWK56644.1"/>
    </source>
</evidence>
<dbReference type="InterPro" id="IPR000835">
    <property type="entry name" value="HTH_MarR-typ"/>
</dbReference>
<protein>
    <submittedName>
        <fullName evidence="2">DNA-binding MarR family transcriptional regulator</fullName>
    </submittedName>
</protein>
<dbReference type="PANTHER" id="PTHR33164:SF43">
    <property type="entry name" value="HTH-TYPE TRANSCRIPTIONAL REPRESSOR YETL"/>
    <property type="match status" value="1"/>
</dbReference>
<evidence type="ECO:0000259" key="1">
    <source>
        <dbReference type="PROSITE" id="PS50995"/>
    </source>
</evidence>
<accession>A0A316G6V7</accession>
<dbReference type="GO" id="GO:0003700">
    <property type="term" value="F:DNA-binding transcription factor activity"/>
    <property type="evidence" value="ECO:0007669"/>
    <property type="project" value="InterPro"/>
</dbReference>
<dbReference type="SUPFAM" id="SSF46785">
    <property type="entry name" value="Winged helix' DNA-binding domain"/>
    <property type="match status" value="1"/>
</dbReference>
<feature type="domain" description="HTH marR-type" evidence="1">
    <location>
        <begin position="18"/>
        <end position="148"/>
    </location>
</feature>
<dbReference type="InterPro" id="IPR036388">
    <property type="entry name" value="WH-like_DNA-bd_sf"/>
</dbReference>
<dbReference type="Proteomes" id="UP000245390">
    <property type="component" value="Unassembled WGS sequence"/>
</dbReference>
<dbReference type="PANTHER" id="PTHR33164">
    <property type="entry name" value="TRANSCRIPTIONAL REGULATOR, MARR FAMILY"/>
    <property type="match status" value="1"/>
</dbReference>
<comment type="caution">
    <text evidence="2">The sequence shown here is derived from an EMBL/GenBank/DDBJ whole genome shotgun (WGS) entry which is preliminary data.</text>
</comment>
<gene>
    <name evidence="2" type="ORF">C8D95_104317</name>
</gene>
<dbReference type="EMBL" id="QGGV01000004">
    <property type="protein sequence ID" value="PWK56644.1"/>
    <property type="molecule type" value="Genomic_DNA"/>
</dbReference>
<evidence type="ECO:0000313" key="3">
    <source>
        <dbReference type="Proteomes" id="UP000245390"/>
    </source>
</evidence>
<dbReference type="SMART" id="SM00347">
    <property type="entry name" value="HTH_MARR"/>
    <property type="match status" value="1"/>
</dbReference>
<dbReference type="Pfam" id="PF12802">
    <property type="entry name" value="MarR_2"/>
    <property type="match status" value="1"/>
</dbReference>
<dbReference type="RefSeq" id="WP_109759315.1">
    <property type="nucleotide sequence ID" value="NZ_QGGV01000004.1"/>
</dbReference>
<dbReference type="OrthoDB" id="8906692at2"/>
<dbReference type="PRINTS" id="PR00598">
    <property type="entry name" value="HTHMARR"/>
</dbReference>
<name>A0A316G6V7_9RHOB</name>
<dbReference type="InterPro" id="IPR036390">
    <property type="entry name" value="WH_DNA-bd_sf"/>
</dbReference>
<organism evidence="2 3">
    <name type="scientific">Silicimonas algicola</name>
    <dbReference type="NCBI Taxonomy" id="1826607"/>
    <lineage>
        <taxon>Bacteria</taxon>
        <taxon>Pseudomonadati</taxon>
        <taxon>Pseudomonadota</taxon>
        <taxon>Alphaproteobacteria</taxon>
        <taxon>Rhodobacterales</taxon>
        <taxon>Paracoccaceae</taxon>
    </lineage>
</organism>
<dbReference type="AlphaFoldDB" id="A0A316G6V7"/>
<keyword evidence="2" id="KW-0238">DNA-binding</keyword>
<dbReference type="Gene3D" id="1.10.10.10">
    <property type="entry name" value="Winged helix-like DNA-binding domain superfamily/Winged helix DNA-binding domain"/>
    <property type="match status" value="1"/>
</dbReference>
<reference evidence="2 3" key="1">
    <citation type="submission" date="2018-05" db="EMBL/GenBank/DDBJ databases">
        <title>Genomic Encyclopedia of Type Strains, Phase IV (KMG-IV): sequencing the most valuable type-strain genomes for metagenomic binning, comparative biology and taxonomic classification.</title>
        <authorList>
            <person name="Goeker M."/>
        </authorList>
    </citation>
    <scope>NUCLEOTIDE SEQUENCE [LARGE SCALE GENOMIC DNA]</scope>
    <source>
        <strain evidence="2 3">DSM 103371</strain>
    </source>
</reference>
<dbReference type="GO" id="GO:0006950">
    <property type="term" value="P:response to stress"/>
    <property type="evidence" value="ECO:0007669"/>
    <property type="project" value="TreeGrafter"/>
</dbReference>
<dbReference type="InterPro" id="IPR039422">
    <property type="entry name" value="MarR/SlyA-like"/>
</dbReference>
<proteinExistence type="predicted"/>
<keyword evidence="3" id="KW-1185">Reference proteome</keyword>
<dbReference type="PROSITE" id="PS50995">
    <property type="entry name" value="HTH_MARR_2"/>
    <property type="match status" value="1"/>
</dbReference>
<sequence length="148" mass="16771">MVPDMEDLPPFDLSRFTPYRLAVAAQKTSEELARQYRARFGISIPEWRVLVHLAQAGDVSVRDIEARVAMERPKVSRAASRLEEAGYIRKTPNAVDRRLVRLSLTAQGHELMQELLPLAQAYQDDIENRLGAVLDGFEKGIDRLLGRD</sequence>